<name>A0A5S9NGV1_9HYPH</name>
<protein>
    <submittedName>
        <fullName evidence="2">Uncharacterized protein</fullName>
    </submittedName>
</protein>
<evidence type="ECO:0000313" key="2">
    <source>
        <dbReference type="EMBL" id="CAA0088930.1"/>
    </source>
</evidence>
<gene>
    <name evidence="2" type="ORF">STARVERO_00820</name>
</gene>
<dbReference type="AlphaFoldDB" id="A0A5S9NGV1"/>
<keyword evidence="1" id="KW-1133">Transmembrane helix</keyword>
<feature type="transmembrane region" description="Helical" evidence="1">
    <location>
        <begin position="239"/>
        <end position="259"/>
    </location>
</feature>
<feature type="transmembrane region" description="Helical" evidence="1">
    <location>
        <begin position="72"/>
        <end position="90"/>
    </location>
</feature>
<proteinExistence type="predicted"/>
<reference evidence="2 3" key="1">
    <citation type="submission" date="2019-12" db="EMBL/GenBank/DDBJ databases">
        <authorList>
            <person name="Reyes-Prieto M."/>
        </authorList>
    </citation>
    <scope>NUCLEOTIDE SEQUENCE [LARGE SCALE GENOMIC DNA]</scope>
    <source>
        <strain evidence="2">HF14-78462</strain>
    </source>
</reference>
<sequence length="318" mass="32479">MVQNWLIAFGAGAASALLVATVATGSALALPLFYLAPLPVLIVGLGWNHLSALVAASAAAVAIGVFFGLELLLAYVAGVGLPAYVLSYLALMARQEQPDGPLEWFPVGRIVLAAAILGCLAVAALIPLVAGSVEGYQAALRSLFQAMFEENPGAGSADMERLVDLLVLVMPPAAAVVTMVTQLANLWLGAHVARVSGRLIRPWPDLAAIALPRASVALLAGTLIAASLAGGFVGLLAELFSATLVMAFALVGIAAIHWITRGAAGRTLVIATVWIAALALGWPFAALALLGLAETLFGLRGRFRRGNPSGGPPAANDG</sequence>
<keyword evidence="3" id="KW-1185">Reference proteome</keyword>
<keyword evidence="1" id="KW-0812">Transmembrane</keyword>
<feature type="transmembrane region" description="Helical" evidence="1">
    <location>
        <begin position="165"/>
        <end position="188"/>
    </location>
</feature>
<feature type="transmembrane region" description="Helical" evidence="1">
    <location>
        <begin position="271"/>
        <end position="297"/>
    </location>
</feature>
<feature type="transmembrane region" description="Helical" evidence="1">
    <location>
        <begin position="208"/>
        <end position="232"/>
    </location>
</feature>
<evidence type="ECO:0000256" key="1">
    <source>
        <dbReference type="SAM" id="Phobius"/>
    </source>
</evidence>
<dbReference type="RefSeq" id="WP_144342990.1">
    <property type="nucleotide sequence ID" value="NZ_CACSAS010000001.1"/>
</dbReference>
<accession>A0A5S9NGV1</accession>
<dbReference type="EMBL" id="CACSAS010000001">
    <property type="protein sequence ID" value="CAA0088930.1"/>
    <property type="molecule type" value="Genomic_DNA"/>
</dbReference>
<feature type="transmembrane region" description="Helical" evidence="1">
    <location>
        <begin position="45"/>
        <end position="67"/>
    </location>
</feature>
<evidence type="ECO:0000313" key="3">
    <source>
        <dbReference type="Proteomes" id="UP000433050"/>
    </source>
</evidence>
<organism evidence="2 3">
    <name type="scientific">Starkeya nomas</name>
    <dbReference type="NCBI Taxonomy" id="2666134"/>
    <lineage>
        <taxon>Bacteria</taxon>
        <taxon>Pseudomonadati</taxon>
        <taxon>Pseudomonadota</taxon>
        <taxon>Alphaproteobacteria</taxon>
        <taxon>Hyphomicrobiales</taxon>
        <taxon>Xanthobacteraceae</taxon>
        <taxon>Starkeya</taxon>
    </lineage>
</organism>
<keyword evidence="1" id="KW-0472">Membrane</keyword>
<dbReference type="Pfam" id="PF09991">
    <property type="entry name" value="DUF2232"/>
    <property type="match status" value="1"/>
</dbReference>
<feature type="transmembrane region" description="Helical" evidence="1">
    <location>
        <begin position="110"/>
        <end position="133"/>
    </location>
</feature>
<dbReference type="Proteomes" id="UP000433050">
    <property type="component" value="Unassembled WGS sequence"/>
</dbReference>
<dbReference type="InterPro" id="IPR018710">
    <property type="entry name" value="DUF2232"/>
</dbReference>